<dbReference type="InterPro" id="IPR001387">
    <property type="entry name" value="Cro/C1-type_HTH"/>
</dbReference>
<evidence type="ECO:0000259" key="1">
    <source>
        <dbReference type="PROSITE" id="PS50943"/>
    </source>
</evidence>
<proteinExistence type="predicted"/>
<dbReference type="PROSITE" id="PS50943">
    <property type="entry name" value="HTH_CROC1"/>
    <property type="match status" value="1"/>
</dbReference>
<dbReference type="Pfam" id="PF19054">
    <property type="entry name" value="DUF5753"/>
    <property type="match status" value="1"/>
</dbReference>
<dbReference type="EMBL" id="PYGA01000004">
    <property type="protein sequence ID" value="PSK98974.1"/>
    <property type="molecule type" value="Genomic_DNA"/>
</dbReference>
<dbReference type="CDD" id="cd00093">
    <property type="entry name" value="HTH_XRE"/>
    <property type="match status" value="1"/>
</dbReference>
<dbReference type="Gene3D" id="1.10.260.40">
    <property type="entry name" value="lambda repressor-like DNA-binding domains"/>
    <property type="match status" value="1"/>
</dbReference>
<feature type="domain" description="HTH cro/C1-type" evidence="1">
    <location>
        <begin position="17"/>
        <end position="70"/>
    </location>
</feature>
<dbReference type="Pfam" id="PF13560">
    <property type="entry name" value="HTH_31"/>
    <property type="match status" value="1"/>
</dbReference>
<dbReference type="SUPFAM" id="SSF47413">
    <property type="entry name" value="lambda repressor-like DNA-binding domains"/>
    <property type="match status" value="1"/>
</dbReference>
<gene>
    <name evidence="2" type="ORF">CLV63_104198</name>
</gene>
<name>A0A2P8DP25_9ACTN</name>
<protein>
    <submittedName>
        <fullName evidence="2">Helix-turn-helix protein</fullName>
    </submittedName>
</protein>
<dbReference type="GO" id="GO:0003677">
    <property type="term" value="F:DNA binding"/>
    <property type="evidence" value="ECO:0007669"/>
    <property type="project" value="InterPro"/>
</dbReference>
<dbReference type="InterPro" id="IPR010982">
    <property type="entry name" value="Lambda_DNA-bd_dom_sf"/>
</dbReference>
<dbReference type="InterPro" id="IPR043917">
    <property type="entry name" value="DUF5753"/>
</dbReference>
<keyword evidence="3" id="KW-1185">Reference proteome</keyword>
<dbReference type="SMART" id="SM00530">
    <property type="entry name" value="HTH_XRE"/>
    <property type="match status" value="1"/>
</dbReference>
<reference evidence="2 3" key="1">
    <citation type="submission" date="2018-03" db="EMBL/GenBank/DDBJ databases">
        <title>Genomic Encyclopedia of Archaeal and Bacterial Type Strains, Phase II (KMG-II): from individual species to whole genera.</title>
        <authorList>
            <person name="Goeker M."/>
        </authorList>
    </citation>
    <scope>NUCLEOTIDE SEQUENCE [LARGE SCALE GENOMIC DNA]</scope>
    <source>
        <strain evidence="2 3">DSM 45312</strain>
    </source>
</reference>
<accession>A0A2P8DP25</accession>
<comment type="caution">
    <text evidence="2">The sequence shown here is derived from an EMBL/GenBank/DDBJ whole genome shotgun (WGS) entry which is preliminary data.</text>
</comment>
<organism evidence="2 3">
    <name type="scientific">Murinocardiopsis flavida</name>
    <dbReference type="NCBI Taxonomy" id="645275"/>
    <lineage>
        <taxon>Bacteria</taxon>
        <taxon>Bacillati</taxon>
        <taxon>Actinomycetota</taxon>
        <taxon>Actinomycetes</taxon>
        <taxon>Streptosporangiales</taxon>
        <taxon>Nocardiopsidaceae</taxon>
        <taxon>Murinocardiopsis</taxon>
    </lineage>
</organism>
<dbReference type="AlphaFoldDB" id="A0A2P8DP25"/>
<dbReference type="Proteomes" id="UP000240542">
    <property type="component" value="Unassembled WGS sequence"/>
</dbReference>
<sequence length="272" mass="30386">MAMKKISPVWKRYGAEVRKWRELAQLTQTRLAAKVSLSSSAVSYIEAGVLRPQADHAHALDAALDAGGALVRMWEEYTKQGTFPVGFRQFVDFERIAIELHEYQNILVPGIVQTADYARALISQTRHGDSKESIDLMVESRMRRQAIFARPDPPLLLLVVEEVAIRQVVGNAAIAARQLDRLAALAEERKIRLQVVPQGLSPHPALLGPFRMYIFKDRPTIASCEHAVDEQVIDDAEQVRRLRGVFGALQAEALCVSESVDLIRRIQGGIDE</sequence>
<dbReference type="RefSeq" id="WP_170134174.1">
    <property type="nucleotide sequence ID" value="NZ_PYGA01000004.1"/>
</dbReference>
<evidence type="ECO:0000313" key="2">
    <source>
        <dbReference type="EMBL" id="PSK98974.1"/>
    </source>
</evidence>
<evidence type="ECO:0000313" key="3">
    <source>
        <dbReference type="Proteomes" id="UP000240542"/>
    </source>
</evidence>